<dbReference type="EMBL" id="VYZN01000043">
    <property type="protein sequence ID" value="KAE9530095.1"/>
    <property type="molecule type" value="Genomic_DNA"/>
</dbReference>
<dbReference type="AlphaFoldDB" id="A0A6G0TBU7"/>
<evidence type="ECO:0000313" key="2">
    <source>
        <dbReference type="Proteomes" id="UP000475862"/>
    </source>
</evidence>
<sequence length="212" mass="23878">MYTITLTGNSSELSCDFFPPIEVSKNAKICLLGFQTNNSIPNINDKCNKIGFAYNEHTGYAISSIFTIPTGSYELYEIESAIHRILHDTDIIFELKVDNNTLKSTMWCNEAIDFTMPNNIGQLLGFKNRKYAGNVKHESDTVVNSTKTNCIYIESNLATGSFINGNQCHTLHEFYPIVPPGYKIIEVPPYLNDELIDLRGEPISVRLLIQDL</sequence>
<accession>A0A6G0TBU7</accession>
<protein>
    <submittedName>
        <fullName evidence="1">Uncharacterized protein</fullName>
    </submittedName>
</protein>
<organism evidence="1 2">
    <name type="scientific">Aphis glycines</name>
    <name type="common">Soybean aphid</name>
    <dbReference type="NCBI Taxonomy" id="307491"/>
    <lineage>
        <taxon>Eukaryota</taxon>
        <taxon>Metazoa</taxon>
        <taxon>Ecdysozoa</taxon>
        <taxon>Arthropoda</taxon>
        <taxon>Hexapoda</taxon>
        <taxon>Insecta</taxon>
        <taxon>Pterygota</taxon>
        <taxon>Neoptera</taxon>
        <taxon>Paraneoptera</taxon>
        <taxon>Hemiptera</taxon>
        <taxon>Sternorrhyncha</taxon>
        <taxon>Aphidomorpha</taxon>
        <taxon>Aphidoidea</taxon>
        <taxon>Aphididae</taxon>
        <taxon>Aphidini</taxon>
        <taxon>Aphis</taxon>
        <taxon>Aphis</taxon>
    </lineage>
</organism>
<comment type="caution">
    <text evidence="1">The sequence shown here is derived from an EMBL/GenBank/DDBJ whole genome shotgun (WGS) entry which is preliminary data.</text>
</comment>
<gene>
    <name evidence="1" type="ORF">AGLY_011557</name>
</gene>
<keyword evidence="2" id="KW-1185">Reference proteome</keyword>
<name>A0A6G0TBU7_APHGL</name>
<proteinExistence type="predicted"/>
<reference evidence="1 2" key="1">
    <citation type="submission" date="2019-08" db="EMBL/GenBank/DDBJ databases">
        <title>The genome of the soybean aphid Biotype 1, its phylome, world population structure and adaptation to the North American continent.</title>
        <authorList>
            <person name="Giordano R."/>
            <person name="Donthu R.K."/>
            <person name="Hernandez A.G."/>
            <person name="Wright C.L."/>
            <person name="Zimin A.V."/>
        </authorList>
    </citation>
    <scope>NUCLEOTIDE SEQUENCE [LARGE SCALE GENOMIC DNA]</scope>
    <source>
        <tissue evidence="1">Whole aphids</tissue>
    </source>
</reference>
<dbReference type="OrthoDB" id="6767358at2759"/>
<evidence type="ECO:0000313" key="1">
    <source>
        <dbReference type="EMBL" id="KAE9530095.1"/>
    </source>
</evidence>
<dbReference type="Proteomes" id="UP000475862">
    <property type="component" value="Unassembled WGS sequence"/>
</dbReference>